<proteinExistence type="predicted"/>
<sequence>QYVIKKLNLRNASSRERKAAEQEAQLLSQLKHPNIVTYRESWQGEDGLLYIVMGFCEGGDLYHKLKEQKGKLLPENQVVEWFVQIAMALQVKKNYMSVTFSYKLSLILSALKNSMMIVLALNSSLAGLASKCNGRYYIQNVHSSPQSNGNKWLPYFYSDVWALGCCVYEMATLKHAFNAKDMNSLVYRIIEGKLPPMPKDYSPQLVEIIRTMLSKKPEDRPSVKSILRQPYIKHQISLFLEATKA</sequence>
<evidence type="ECO:0000256" key="2">
    <source>
        <dbReference type="ARBA" id="ARBA00022527"/>
    </source>
</evidence>
<dbReference type="PANTHER" id="PTHR44899:SF7">
    <property type="entry name" value="NIMA-RELATED KINASE"/>
    <property type="match status" value="1"/>
</dbReference>
<evidence type="ECO:0000256" key="8">
    <source>
        <dbReference type="ARBA" id="ARBA00048679"/>
    </source>
</evidence>
<reference evidence="10 11" key="1">
    <citation type="submission" date="2019-09" db="EMBL/GenBank/DDBJ databases">
        <title>Bird 10,000 Genomes (B10K) Project - Family phase.</title>
        <authorList>
            <person name="Zhang G."/>
        </authorList>
    </citation>
    <scope>NUCLEOTIDE SEQUENCE [LARGE SCALE GENOMIC DNA]</scope>
    <source>
        <strain evidence="10">B10K-DU-001-42</strain>
        <tissue evidence="10">Muscle</tissue>
    </source>
</reference>
<organism evidence="10 11">
    <name type="scientific">Semnornis frantzii</name>
    <dbReference type="NCBI Taxonomy" id="91796"/>
    <lineage>
        <taxon>Eukaryota</taxon>
        <taxon>Metazoa</taxon>
        <taxon>Chordata</taxon>
        <taxon>Craniata</taxon>
        <taxon>Vertebrata</taxon>
        <taxon>Euteleostomi</taxon>
        <taxon>Archelosauria</taxon>
        <taxon>Archosauria</taxon>
        <taxon>Dinosauria</taxon>
        <taxon>Saurischia</taxon>
        <taxon>Theropoda</taxon>
        <taxon>Coelurosauria</taxon>
        <taxon>Aves</taxon>
        <taxon>Neognathae</taxon>
        <taxon>Neoaves</taxon>
        <taxon>Telluraves</taxon>
        <taxon>Coraciimorphae</taxon>
        <taxon>Piciformes</taxon>
        <taxon>Ramphastidae</taxon>
        <taxon>Semnornis</taxon>
    </lineage>
</organism>
<feature type="non-terminal residue" evidence="10">
    <location>
        <position position="245"/>
    </location>
</feature>
<dbReference type="SUPFAM" id="SSF56112">
    <property type="entry name" value="Protein kinase-like (PK-like)"/>
    <property type="match status" value="1"/>
</dbReference>
<dbReference type="OrthoDB" id="248923at2759"/>
<dbReference type="EMBL" id="VWYK01059802">
    <property type="protein sequence ID" value="NXR10509.1"/>
    <property type="molecule type" value="Genomic_DNA"/>
</dbReference>
<keyword evidence="2" id="KW-0723">Serine/threonine-protein kinase</keyword>
<comment type="catalytic activity">
    <reaction evidence="8">
        <text>L-seryl-[protein] + ATP = O-phospho-L-seryl-[protein] + ADP + H(+)</text>
        <dbReference type="Rhea" id="RHEA:17989"/>
        <dbReference type="Rhea" id="RHEA-COMP:9863"/>
        <dbReference type="Rhea" id="RHEA-COMP:11604"/>
        <dbReference type="ChEBI" id="CHEBI:15378"/>
        <dbReference type="ChEBI" id="CHEBI:29999"/>
        <dbReference type="ChEBI" id="CHEBI:30616"/>
        <dbReference type="ChEBI" id="CHEBI:83421"/>
        <dbReference type="ChEBI" id="CHEBI:456216"/>
        <dbReference type="EC" id="2.7.11.1"/>
    </reaction>
</comment>
<dbReference type="EC" id="2.7.11.1" evidence="1"/>
<accession>A0A7L2IG17</accession>
<evidence type="ECO:0000256" key="7">
    <source>
        <dbReference type="ARBA" id="ARBA00047899"/>
    </source>
</evidence>
<feature type="domain" description="Protein kinase" evidence="9">
    <location>
        <begin position="1"/>
        <end position="232"/>
    </location>
</feature>
<feature type="non-terminal residue" evidence="10">
    <location>
        <position position="1"/>
    </location>
</feature>
<evidence type="ECO:0000259" key="9">
    <source>
        <dbReference type="PROSITE" id="PS50011"/>
    </source>
</evidence>
<dbReference type="Pfam" id="PF00069">
    <property type="entry name" value="Pkinase"/>
    <property type="match status" value="2"/>
</dbReference>
<dbReference type="Gene3D" id="1.10.510.10">
    <property type="entry name" value="Transferase(Phosphotransferase) domain 1"/>
    <property type="match status" value="2"/>
</dbReference>
<keyword evidence="5 10" id="KW-0418">Kinase</keyword>
<dbReference type="PROSITE" id="PS50011">
    <property type="entry name" value="PROTEIN_KINASE_DOM"/>
    <property type="match status" value="1"/>
</dbReference>
<keyword evidence="11" id="KW-1185">Reference proteome</keyword>
<evidence type="ECO:0000256" key="4">
    <source>
        <dbReference type="ARBA" id="ARBA00022741"/>
    </source>
</evidence>
<gene>
    <name evidence="10" type="primary">Nek4</name>
    <name evidence="10" type="ORF">SEMFRA_R06076</name>
</gene>
<dbReference type="PANTHER" id="PTHR44899">
    <property type="entry name" value="CAMK FAMILY PROTEIN KINASE"/>
    <property type="match status" value="1"/>
</dbReference>
<dbReference type="InterPro" id="IPR051131">
    <property type="entry name" value="NEK_Ser/Thr_kinase_NIMA"/>
</dbReference>
<dbReference type="Proteomes" id="UP000536381">
    <property type="component" value="Unassembled WGS sequence"/>
</dbReference>
<dbReference type="AlphaFoldDB" id="A0A7L2IG17"/>
<evidence type="ECO:0000313" key="10">
    <source>
        <dbReference type="EMBL" id="NXR10509.1"/>
    </source>
</evidence>
<dbReference type="GO" id="GO:0004674">
    <property type="term" value="F:protein serine/threonine kinase activity"/>
    <property type="evidence" value="ECO:0007669"/>
    <property type="project" value="UniProtKB-KW"/>
</dbReference>
<comment type="catalytic activity">
    <reaction evidence="7">
        <text>L-threonyl-[protein] + ATP = O-phospho-L-threonyl-[protein] + ADP + H(+)</text>
        <dbReference type="Rhea" id="RHEA:46608"/>
        <dbReference type="Rhea" id="RHEA-COMP:11060"/>
        <dbReference type="Rhea" id="RHEA-COMP:11605"/>
        <dbReference type="ChEBI" id="CHEBI:15378"/>
        <dbReference type="ChEBI" id="CHEBI:30013"/>
        <dbReference type="ChEBI" id="CHEBI:30616"/>
        <dbReference type="ChEBI" id="CHEBI:61977"/>
        <dbReference type="ChEBI" id="CHEBI:456216"/>
        <dbReference type="EC" id="2.7.11.1"/>
    </reaction>
</comment>
<comment type="caution">
    <text evidence="10">The sequence shown here is derived from an EMBL/GenBank/DDBJ whole genome shotgun (WGS) entry which is preliminary data.</text>
</comment>
<evidence type="ECO:0000256" key="3">
    <source>
        <dbReference type="ARBA" id="ARBA00022679"/>
    </source>
</evidence>
<evidence type="ECO:0000256" key="1">
    <source>
        <dbReference type="ARBA" id="ARBA00012513"/>
    </source>
</evidence>
<name>A0A7L2IG17_9PICI</name>
<protein>
    <recommendedName>
        <fullName evidence="1">non-specific serine/threonine protein kinase</fullName>
        <ecNumber evidence="1">2.7.11.1</ecNumber>
    </recommendedName>
</protein>
<dbReference type="InterPro" id="IPR011009">
    <property type="entry name" value="Kinase-like_dom_sf"/>
</dbReference>
<keyword evidence="3" id="KW-0808">Transferase</keyword>
<dbReference type="InterPro" id="IPR000719">
    <property type="entry name" value="Prot_kinase_dom"/>
</dbReference>
<dbReference type="GO" id="GO:0005524">
    <property type="term" value="F:ATP binding"/>
    <property type="evidence" value="ECO:0007669"/>
    <property type="project" value="UniProtKB-KW"/>
</dbReference>
<keyword evidence="6" id="KW-0067">ATP-binding</keyword>
<keyword evidence="4" id="KW-0547">Nucleotide-binding</keyword>
<evidence type="ECO:0000313" key="11">
    <source>
        <dbReference type="Proteomes" id="UP000536381"/>
    </source>
</evidence>
<evidence type="ECO:0000256" key="6">
    <source>
        <dbReference type="ARBA" id="ARBA00022840"/>
    </source>
</evidence>
<evidence type="ECO:0000256" key="5">
    <source>
        <dbReference type="ARBA" id="ARBA00022777"/>
    </source>
</evidence>